<feature type="transmembrane region" description="Helical" evidence="1">
    <location>
        <begin position="35"/>
        <end position="54"/>
    </location>
</feature>
<proteinExistence type="predicted"/>
<dbReference type="EMBL" id="JAULSW010000009">
    <property type="protein sequence ID" value="KAK3369999.1"/>
    <property type="molecule type" value="Genomic_DNA"/>
</dbReference>
<evidence type="ECO:0000256" key="1">
    <source>
        <dbReference type="SAM" id="Phobius"/>
    </source>
</evidence>
<protein>
    <submittedName>
        <fullName evidence="2">Uncharacterized protein</fullName>
    </submittedName>
</protein>
<sequence length="145" mass="16524">MQDSKPPFVSLLSYSTMFHSATLSYLYPLHQSLQVLYYLVCCAAPFPLFFYLPLPLLDRLHFPRCLFPGFQSALLRSTHALAWKHGSVLRLFLILSIVFISASHTYTSVHSMFPVNKVPGTVWYSHSSLFSFHCILSPARHCNAL</sequence>
<organism evidence="2 3">
    <name type="scientific">Podospora didyma</name>
    <dbReference type="NCBI Taxonomy" id="330526"/>
    <lineage>
        <taxon>Eukaryota</taxon>
        <taxon>Fungi</taxon>
        <taxon>Dikarya</taxon>
        <taxon>Ascomycota</taxon>
        <taxon>Pezizomycotina</taxon>
        <taxon>Sordariomycetes</taxon>
        <taxon>Sordariomycetidae</taxon>
        <taxon>Sordariales</taxon>
        <taxon>Podosporaceae</taxon>
        <taxon>Podospora</taxon>
    </lineage>
</organism>
<gene>
    <name evidence="2" type="ORF">B0H63DRAFT_485907</name>
</gene>
<evidence type="ECO:0000313" key="3">
    <source>
        <dbReference type="Proteomes" id="UP001285441"/>
    </source>
</evidence>
<reference evidence="2" key="1">
    <citation type="journal article" date="2023" name="Mol. Phylogenet. Evol.">
        <title>Genome-scale phylogeny and comparative genomics of the fungal order Sordariales.</title>
        <authorList>
            <person name="Hensen N."/>
            <person name="Bonometti L."/>
            <person name="Westerberg I."/>
            <person name="Brannstrom I.O."/>
            <person name="Guillou S."/>
            <person name="Cros-Aarteil S."/>
            <person name="Calhoun S."/>
            <person name="Haridas S."/>
            <person name="Kuo A."/>
            <person name="Mondo S."/>
            <person name="Pangilinan J."/>
            <person name="Riley R."/>
            <person name="LaButti K."/>
            <person name="Andreopoulos B."/>
            <person name="Lipzen A."/>
            <person name="Chen C."/>
            <person name="Yan M."/>
            <person name="Daum C."/>
            <person name="Ng V."/>
            <person name="Clum A."/>
            <person name="Steindorff A."/>
            <person name="Ohm R.A."/>
            <person name="Martin F."/>
            <person name="Silar P."/>
            <person name="Natvig D.O."/>
            <person name="Lalanne C."/>
            <person name="Gautier V."/>
            <person name="Ament-Velasquez S.L."/>
            <person name="Kruys A."/>
            <person name="Hutchinson M.I."/>
            <person name="Powell A.J."/>
            <person name="Barry K."/>
            <person name="Miller A.N."/>
            <person name="Grigoriev I.V."/>
            <person name="Debuchy R."/>
            <person name="Gladieux P."/>
            <person name="Hiltunen Thoren M."/>
            <person name="Johannesson H."/>
        </authorList>
    </citation>
    <scope>NUCLEOTIDE SEQUENCE</scope>
    <source>
        <strain evidence="2">CBS 232.78</strain>
    </source>
</reference>
<dbReference type="Proteomes" id="UP001285441">
    <property type="component" value="Unassembled WGS sequence"/>
</dbReference>
<keyword evidence="1" id="KW-1133">Transmembrane helix</keyword>
<reference evidence="2" key="2">
    <citation type="submission" date="2023-06" db="EMBL/GenBank/DDBJ databases">
        <authorList>
            <consortium name="Lawrence Berkeley National Laboratory"/>
            <person name="Haridas S."/>
            <person name="Hensen N."/>
            <person name="Bonometti L."/>
            <person name="Westerberg I."/>
            <person name="Brannstrom I.O."/>
            <person name="Guillou S."/>
            <person name="Cros-Aarteil S."/>
            <person name="Calhoun S."/>
            <person name="Kuo A."/>
            <person name="Mondo S."/>
            <person name="Pangilinan J."/>
            <person name="Riley R."/>
            <person name="LaButti K."/>
            <person name="Andreopoulos B."/>
            <person name="Lipzen A."/>
            <person name="Chen C."/>
            <person name="Yanf M."/>
            <person name="Daum C."/>
            <person name="Ng V."/>
            <person name="Clum A."/>
            <person name="Steindorff A."/>
            <person name="Ohm R."/>
            <person name="Martin F."/>
            <person name="Silar P."/>
            <person name="Natvig D."/>
            <person name="Lalanne C."/>
            <person name="Gautier V."/>
            <person name="Ament-velasquez S.L."/>
            <person name="Kruys A."/>
            <person name="Hutchinson M.I."/>
            <person name="Powell A.J."/>
            <person name="Barry K."/>
            <person name="Miller A.N."/>
            <person name="Grigoriev I.V."/>
            <person name="Debuchy R."/>
            <person name="Gladieux P."/>
            <person name="Thoren M.H."/>
            <person name="Johannesson H."/>
        </authorList>
    </citation>
    <scope>NUCLEOTIDE SEQUENCE</scope>
    <source>
        <strain evidence="2">CBS 232.78</strain>
    </source>
</reference>
<name>A0AAE0K4M9_9PEZI</name>
<keyword evidence="1" id="KW-0472">Membrane</keyword>
<dbReference type="AlphaFoldDB" id="A0AAE0K4M9"/>
<evidence type="ECO:0000313" key="2">
    <source>
        <dbReference type="EMBL" id="KAK3369999.1"/>
    </source>
</evidence>
<keyword evidence="1" id="KW-0812">Transmembrane</keyword>
<comment type="caution">
    <text evidence="2">The sequence shown here is derived from an EMBL/GenBank/DDBJ whole genome shotgun (WGS) entry which is preliminary data.</text>
</comment>
<keyword evidence="3" id="KW-1185">Reference proteome</keyword>
<accession>A0AAE0K4M9</accession>
<feature type="transmembrane region" description="Helical" evidence="1">
    <location>
        <begin position="88"/>
        <end position="106"/>
    </location>
</feature>